<sequence>MTAVAQLANQELQPGGVEGEVRRGGGREGGREERGKSCSGEVKEEERRGRRERGWGVELELHLAEHPAGHLLLKWLLEQDLTLAEAGKPERFGRILVDTVGTDNLQTWARVNRGAMVLSCLLSSCDASLVQEVKNALKPIIPSWSGAGRATRELTSSWRNSANNQRAHILLEKLC</sequence>
<dbReference type="GO" id="GO:0006417">
    <property type="term" value="P:regulation of translation"/>
    <property type="evidence" value="ECO:0007669"/>
    <property type="project" value="TreeGrafter"/>
</dbReference>
<gene>
    <name evidence="2" type="ORF">WMY93_021375</name>
</gene>
<feature type="region of interest" description="Disordered" evidence="1">
    <location>
        <begin position="1"/>
        <end position="49"/>
    </location>
</feature>
<evidence type="ECO:0000313" key="2">
    <source>
        <dbReference type="EMBL" id="KAK7896050.1"/>
    </source>
</evidence>
<protein>
    <submittedName>
        <fullName evidence="2">Uncharacterized protein</fullName>
    </submittedName>
</protein>
<accession>A0AAW0NDP1</accession>
<feature type="compositionally biased region" description="Basic and acidic residues" evidence="1">
    <location>
        <begin position="19"/>
        <end position="49"/>
    </location>
</feature>
<name>A0AAW0NDP1_9GOBI</name>
<dbReference type="Proteomes" id="UP001460270">
    <property type="component" value="Unassembled WGS sequence"/>
</dbReference>
<keyword evidence="3" id="KW-1185">Reference proteome</keyword>
<evidence type="ECO:0000256" key="1">
    <source>
        <dbReference type="SAM" id="MobiDB-lite"/>
    </source>
</evidence>
<evidence type="ECO:0000313" key="3">
    <source>
        <dbReference type="Proteomes" id="UP001460270"/>
    </source>
</evidence>
<dbReference type="AlphaFoldDB" id="A0AAW0NDP1"/>
<dbReference type="PANTHER" id="PTHR13389">
    <property type="entry name" value="PUMILIO HOMOLOG 3"/>
    <property type="match status" value="1"/>
</dbReference>
<comment type="caution">
    <text evidence="2">The sequence shown here is derived from an EMBL/GenBank/DDBJ whole genome shotgun (WGS) entry which is preliminary data.</text>
</comment>
<organism evidence="2 3">
    <name type="scientific">Mugilogobius chulae</name>
    <name type="common">yellowstripe goby</name>
    <dbReference type="NCBI Taxonomy" id="88201"/>
    <lineage>
        <taxon>Eukaryota</taxon>
        <taxon>Metazoa</taxon>
        <taxon>Chordata</taxon>
        <taxon>Craniata</taxon>
        <taxon>Vertebrata</taxon>
        <taxon>Euteleostomi</taxon>
        <taxon>Actinopterygii</taxon>
        <taxon>Neopterygii</taxon>
        <taxon>Teleostei</taxon>
        <taxon>Neoteleostei</taxon>
        <taxon>Acanthomorphata</taxon>
        <taxon>Gobiaria</taxon>
        <taxon>Gobiiformes</taxon>
        <taxon>Gobioidei</taxon>
        <taxon>Gobiidae</taxon>
        <taxon>Gobionellinae</taxon>
        <taxon>Mugilogobius</taxon>
    </lineage>
</organism>
<dbReference type="GO" id="GO:0005730">
    <property type="term" value="C:nucleolus"/>
    <property type="evidence" value="ECO:0007669"/>
    <property type="project" value="TreeGrafter"/>
</dbReference>
<dbReference type="InterPro" id="IPR040059">
    <property type="entry name" value="PUM3"/>
</dbReference>
<dbReference type="GO" id="GO:0003729">
    <property type="term" value="F:mRNA binding"/>
    <property type="evidence" value="ECO:0007669"/>
    <property type="project" value="TreeGrafter"/>
</dbReference>
<dbReference type="PANTHER" id="PTHR13389:SF0">
    <property type="entry name" value="PUMILIO HOMOLOG 3"/>
    <property type="match status" value="1"/>
</dbReference>
<proteinExistence type="predicted"/>
<dbReference type="EMBL" id="JBBPFD010000015">
    <property type="protein sequence ID" value="KAK7896050.1"/>
    <property type="molecule type" value="Genomic_DNA"/>
</dbReference>
<reference evidence="3" key="1">
    <citation type="submission" date="2024-04" db="EMBL/GenBank/DDBJ databases">
        <title>Salinicola lusitanus LLJ914,a marine bacterium isolated from the Okinawa Trough.</title>
        <authorList>
            <person name="Li J."/>
        </authorList>
    </citation>
    <scope>NUCLEOTIDE SEQUENCE [LARGE SCALE GENOMIC DNA]</scope>
</reference>